<keyword evidence="2" id="KW-1185">Reference proteome</keyword>
<sequence>MDRKPHHPPHHQGNAVLHQAQLPELQQGHAEHTCPLGSRGSNGAPARCRQLDHLLHVLPDLHRSLAVLEEQLLWSSRRDVPTAEQLKVHRSGNAPDPEWDYRGEHVILPGKYDTEREMSAAGKDEEKQLSSSLLWPSCPGYTPFKLSPRLGNSSTQTGAIQKSPYNNQDNPGSKCKAVWSLSTTQTHATHINTVPSRGAVAPESPWKGGRRRGGEQKGRWKKAPSPSLGSTSFQDALNPVSTTMLLDVK</sequence>
<protein>
    <submittedName>
        <fullName evidence="1">Uncharacterized protein</fullName>
    </submittedName>
</protein>
<proteinExistence type="predicted"/>
<name>A0ACC2GB62_DALPE</name>
<gene>
    <name evidence="1" type="ORF">DPEC_G00183210</name>
</gene>
<dbReference type="EMBL" id="CM055742">
    <property type="protein sequence ID" value="KAJ8000713.1"/>
    <property type="molecule type" value="Genomic_DNA"/>
</dbReference>
<reference evidence="1" key="1">
    <citation type="submission" date="2021-05" db="EMBL/GenBank/DDBJ databases">
        <authorList>
            <person name="Pan Q."/>
            <person name="Jouanno E."/>
            <person name="Zahm M."/>
            <person name="Klopp C."/>
            <person name="Cabau C."/>
            <person name="Louis A."/>
            <person name="Berthelot C."/>
            <person name="Parey E."/>
            <person name="Roest Crollius H."/>
            <person name="Montfort J."/>
            <person name="Robinson-Rechavi M."/>
            <person name="Bouchez O."/>
            <person name="Lampietro C."/>
            <person name="Lopez Roques C."/>
            <person name="Donnadieu C."/>
            <person name="Postlethwait J."/>
            <person name="Bobe J."/>
            <person name="Dillon D."/>
            <person name="Chandos A."/>
            <person name="von Hippel F."/>
            <person name="Guiguen Y."/>
        </authorList>
    </citation>
    <scope>NUCLEOTIDE SEQUENCE</scope>
    <source>
        <strain evidence="1">YG-Jan2019</strain>
    </source>
</reference>
<accession>A0ACC2GB62</accession>
<organism evidence="1 2">
    <name type="scientific">Dallia pectoralis</name>
    <name type="common">Alaska blackfish</name>
    <dbReference type="NCBI Taxonomy" id="75939"/>
    <lineage>
        <taxon>Eukaryota</taxon>
        <taxon>Metazoa</taxon>
        <taxon>Chordata</taxon>
        <taxon>Craniata</taxon>
        <taxon>Vertebrata</taxon>
        <taxon>Euteleostomi</taxon>
        <taxon>Actinopterygii</taxon>
        <taxon>Neopterygii</taxon>
        <taxon>Teleostei</taxon>
        <taxon>Protacanthopterygii</taxon>
        <taxon>Esociformes</taxon>
        <taxon>Umbridae</taxon>
        <taxon>Dallia</taxon>
    </lineage>
</organism>
<dbReference type="Proteomes" id="UP001157502">
    <property type="component" value="Chromosome 15"/>
</dbReference>
<evidence type="ECO:0000313" key="2">
    <source>
        <dbReference type="Proteomes" id="UP001157502"/>
    </source>
</evidence>
<evidence type="ECO:0000313" key="1">
    <source>
        <dbReference type="EMBL" id="KAJ8000713.1"/>
    </source>
</evidence>
<comment type="caution">
    <text evidence="1">The sequence shown here is derived from an EMBL/GenBank/DDBJ whole genome shotgun (WGS) entry which is preliminary data.</text>
</comment>